<feature type="repeat" description="WD" evidence="7">
    <location>
        <begin position="222"/>
        <end position="263"/>
    </location>
</feature>
<reference evidence="8" key="1">
    <citation type="journal article" date="2021" name="Open Biol.">
        <title>Shared evolutionary footprints suggest mitochondrial oxidative damage underlies multiple complex I losses in fungi.</title>
        <authorList>
            <person name="Schikora-Tamarit M.A."/>
            <person name="Marcet-Houben M."/>
            <person name="Nosek J."/>
            <person name="Gabaldon T."/>
        </authorList>
    </citation>
    <scope>NUCLEOTIDE SEQUENCE</scope>
    <source>
        <strain evidence="8">CBS6341</strain>
    </source>
</reference>
<sequence>MAGNLIPIEHNGPTIALKFFEDDLLLVGHGPILKIYNYKTSEVITTKRIFKKNKIHGITFDRDTLAFYGARSLSILSLNQILEEEELTKYEKMVNDWIIAGEFSYNGLEVYLLTAHNVILGVDSYSQTLQWEKSVWGEKSILYSGSIKVTSKYDVYINAGTVMGGVIIWDLYKEEIIHNLLGHEGSIFNVKMSENDKYIASCSDDRSIKLWDFKTGELLSTAWGHTARIWNLKFYNGDSAVVSVSEDLSSRTWNITEDEKLVANLTFELHSGRHVWGLDVKDGEMLAATGGNDGRVRLVDINPRKIENETQSFEIEDIVANSQYSVKKNEVVKGFWKLNAGLIVVTSEGGIFRYRNNEWTLVKVNLGLKNYSLTNGHTHKNIITFTNDKGITILFKFSDEGDLIKESLIASEVSKVINSISSIYNDELYLLIESPNKKEKLILYHINEDLEVVSTKFFGKGQTFVTTCFEIVGGLVFIGFRLSSIGIYDFETSEEVQLIKKVSISDTVTSIKTLQESQDKILLSVTNRDGYYLYIEYEKSTNLHTYIHTNDLRKGFLEGSIHANQELVVYGFKSSYFYIYNESRDFEIAYENCGGAHRLWKLFYENGNFDFIYTRSGALYIRSIECPNTPYFLGEGSHGREIREISIRQKEYKGANKLYVTGAEDTTIKLSSINFDTGKIRNYWTIRKHTSGLQKIKFLNDNLIVSSSAREELFVWKICENFNYPLISLFGTLNPSSDNPDLRIMDFDHIFVYNDHELKGFVLVTVYSDSSIKVSFFDIESQSFSPLISGFYKTCCLFDVKFIVHDHKVYILSGASDGHLSLWDITDEVQFKVSKNRLNYTETLELQNLPQPLNMIAVHQNGIKDFDIFKTDSGILVASGGDDNGLGLTQFNLNDETITSEIVSFVPNAASSTITSLSGLSDSRLLVGSVDQIIRLWTFKDNELRLVDAHYTTVADTGSLDSTEYKTSDFALVGGIGLAVWEIK</sequence>
<evidence type="ECO:0000256" key="4">
    <source>
        <dbReference type="ARBA" id="ARBA00022694"/>
    </source>
</evidence>
<dbReference type="EMBL" id="JAEUBF010000206">
    <property type="protein sequence ID" value="KAH3679885.1"/>
    <property type="molecule type" value="Genomic_DNA"/>
</dbReference>
<dbReference type="AlphaFoldDB" id="A0A9P8PYE5"/>
<dbReference type="GO" id="GO:0005737">
    <property type="term" value="C:cytoplasm"/>
    <property type="evidence" value="ECO:0007669"/>
    <property type="project" value="UniProtKB-SubCell"/>
</dbReference>
<proteinExistence type="inferred from homology"/>
<evidence type="ECO:0000256" key="7">
    <source>
        <dbReference type="PROSITE-ProRule" id="PRU00221"/>
    </source>
</evidence>
<dbReference type="PANTHER" id="PTHR14344:SF3">
    <property type="entry name" value="WD REPEAT-CONTAINING PROTEIN 6"/>
    <property type="match status" value="1"/>
</dbReference>
<dbReference type="PANTHER" id="PTHR14344">
    <property type="entry name" value="WD REPEAT PROTEIN"/>
    <property type="match status" value="1"/>
</dbReference>
<dbReference type="OrthoDB" id="66881at2759"/>
<comment type="similarity">
    <text evidence="6">Belongs to the WD repeat WDR6 family.</text>
</comment>
<dbReference type="Proteomes" id="UP000769528">
    <property type="component" value="Unassembled WGS sequence"/>
</dbReference>
<keyword evidence="3 7" id="KW-0853">WD repeat</keyword>
<dbReference type="GO" id="GO:0030488">
    <property type="term" value="P:tRNA methylation"/>
    <property type="evidence" value="ECO:0007669"/>
    <property type="project" value="TreeGrafter"/>
</dbReference>
<dbReference type="PROSITE" id="PS00678">
    <property type="entry name" value="WD_REPEATS_1"/>
    <property type="match status" value="2"/>
</dbReference>
<evidence type="ECO:0000256" key="6">
    <source>
        <dbReference type="ARBA" id="ARBA00038255"/>
    </source>
</evidence>
<keyword evidence="4" id="KW-0819">tRNA processing</keyword>
<comment type="subcellular location">
    <subcellularLocation>
        <location evidence="1">Cytoplasm</location>
    </subcellularLocation>
</comment>
<organism evidence="8 9">
    <name type="scientific">Wickerhamomyces mucosus</name>
    <dbReference type="NCBI Taxonomy" id="1378264"/>
    <lineage>
        <taxon>Eukaryota</taxon>
        <taxon>Fungi</taxon>
        <taxon>Dikarya</taxon>
        <taxon>Ascomycota</taxon>
        <taxon>Saccharomycotina</taxon>
        <taxon>Saccharomycetes</taxon>
        <taxon>Phaffomycetales</taxon>
        <taxon>Wickerhamomycetaceae</taxon>
        <taxon>Wickerhamomyces</taxon>
    </lineage>
</organism>
<dbReference type="InterPro" id="IPR019775">
    <property type="entry name" value="WD40_repeat_CS"/>
</dbReference>
<dbReference type="SUPFAM" id="SSF50978">
    <property type="entry name" value="WD40 repeat-like"/>
    <property type="match status" value="2"/>
</dbReference>
<evidence type="ECO:0000256" key="5">
    <source>
        <dbReference type="ARBA" id="ARBA00022737"/>
    </source>
</evidence>
<evidence type="ECO:0000313" key="9">
    <source>
        <dbReference type="Proteomes" id="UP000769528"/>
    </source>
</evidence>
<dbReference type="InterPro" id="IPR015943">
    <property type="entry name" value="WD40/YVTN_repeat-like_dom_sf"/>
</dbReference>
<comment type="caution">
    <text evidence="8">The sequence shown here is derived from an EMBL/GenBank/DDBJ whole genome shotgun (WGS) entry which is preliminary data.</text>
</comment>
<dbReference type="Pfam" id="PF00400">
    <property type="entry name" value="WD40"/>
    <property type="match status" value="2"/>
</dbReference>
<dbReference type="InterPro" id="IPR051973">
    <property type="entry name" value="tRNA_Anticodon_Mtase-Reg"/>
</dbReference>
<dbReference type="InterPro" id="IPR001680">
    <property type="entry name" value="WD40_rpt"/>
</dbReference>
<dbReference type="PROSITE" id="PS50294">
    <property type="entry name" value="WD_REPEATS_REGION"/>
    <property type="match status" value="1"/>
</dbReference>
<evidence type="ECO:0000256" key="3">
    <source>
        <dbReference type="ARBA" id="ARBA00022574"/>
    </source>
</evidence>
<dbReference type="InterPro" id="IPR036322">
    <property type="entry name" value="WD40_repeat_dom_sf"/>
</dbReference>
<evidence type="ECO:0000313" key="8">
    <source>
        <dbReference type="EMBL" id="KAH3679885.1"/>
    </source>
</evidence>
<protein>
    <submittedName>
        <fullName evidence="8">Uncharacterized protein</fullName>
    </submittedName>
</protein>
<dbReference type="Gene3D" id="2.130.10.10">
    <property type="entry name" value="YVTN repeat-like/Quinoprotein amine dehydrogenase"/>
    <property type="match status" value="3"/>
</dbReference>
<accession>A0A9P8PYE5</accession>
<dbReference type="PROSITE" id="PS50082">
    <property type="entry name" value="WD_REPEATS_2"/>
    <property type="match status" value="2"/>
</dbReference>
<gene>
    <name evidence="8" type="ORF">WICMUC_000628</name>
</gene>
<evidence type="ECO:0000256" key="1">
    <source>
        <dbReference type="ARBA" id="ARBA00004496"/>
    </source>
</evidence>
<feature type="repeat" description="WD" evidence="7">
    <location>
        <begin position="180"/>
        <end position="221"/>
    </location>
</feature>
<name>A0A9P8PYE5_9ASCO</name>
<keyword evidence="9" id="KW-1185">Reference proteome</keyword>
<dbReference type="SMART" id="SM00320">
    <property type="entry name" value="WD40"/>
    <property type="match status" value="7"/>
</dbReference>
<reference evidence="8" key="2">
    <citation type="submission" date="2021-01" db="EMBL/GenBank/DDBJ databases">
        <authorList>
            <person name="Schikora-Tamarit M.A."/>
        </authorList>
    </citation>
    <scope>NUCLEOTIDE SEQUENCE</scope>
    <source>
        <strain evidence="8">CBS6341</strain>
    </source>
</reference>
<keyword evidence="2" id="KW-0963">Cytoplasm</keyword>
<keyword evidence="5" id="KW-0677">Repeat</keyword>
<evidence type="ECO:0000256" key="2">
    <source>
        <dbReference type="ARBA" id="ARBA00022490"/>
    </source>
</evidence>